<dbReference type="SUPFAM" id="SSF52833">
    <property type="entry name" value="Thioredoxin-like"/>
    <property type="match status" value="1"/>
</dbReference>
<dbReference type="InterPro" id="IPR051548">
    <property type="entry name" value="Grx-like_ET"/>
</dbReference>
<evidence type="ECO:0000256" key="2">
    <source>
        <dbReference type="SAM" id="MobiDB-lite"/>
    </source>
</evidence>
<dbReference type="STRING" id="583355.Caka_0666"/>
<dbReference type="InterPro" id="IPR025640">
    <property type="entry name" value="GYF_2"/>
</dbReference>
<dbReference type="InterPro" id="IPR002109">
    <property type="entry name" value="Glutaredoxin"/>
</dbReference>
<keyword evidence="3" id="KW-0812">Transmembrane</keyword>
<keyword evidence="3" id="KW-0472">Membrane</keyword>
<dbReference type="OrthoDB" id="192868at2"/>
<gene>
    <name evidence="6" type="ordered locus">Caka_0666</name>
</gene>
<feature type="transmembrane region" description="Helical" evidence="3">
    <location>
        <begin position="165"/>
        <end position="191"/>
    </location>
</feature>
<dbReference type="Gene3D" id="3.40.30.10">
    <property type="entry name" value="Glutaredoxin"/>
    <property type="match status" value="1"/>
</dbReference>
<evidence type="ECO:0000256" key="3">
    <source>
        <dbReference type="SAM" id="Phobius"/>
    </source>
</evidence>
<protein>
    <submittedName>
        <fullName evidence="6">Glutaredoxin</fullName>
    </submittedName>
</protein>
<feature type="coiled-coil region" evidence="1">
    <location>
        <begin position="254"/>
        <end position="281"/>
    </location>
</feature>
<name>D5EPF4_CORAD</name>
<evidence type="ECO:0000259" key="5">
    <source>
        <dbReference type="Pfam" id="PF14237"/>
    </source>
</evidence>
<dbReference type="PANTHER" id="PTHR34386:SF1">
    <property type="entry name" value="GLUTAREDOXIN-LIKE PROTEIN NRDH"/>
    <property type="match status" value="1"/>
</dbReference>
<dbReference type="HOGENOM" id="CLU_780125_0_0_0"/>
<feature type="domain" description="GYF" evidence="5">
    <location>
        <begin position="12"/>
        <end position="61"/>
    </location>
</feature>
<dbReference type="eggNOG" id="COG0695">
    <property type="taxonomic scope" value="Bacteria"/>
</dbReference>
<reference evidence="6 7" key="1">
    <citation type="journal article" date="2010" name="Stand. Genomic Sci.">
        <title>Complete genome sequence of Coraliomargarita akajimensis type strain (04OKA010-24).</title>
        <authorList>
            <person name="Mavromatis K."/>
            <person name="Abt B."/>
            <person name="Brambilla E."/>
            <person name="Lapidus A."/>
            <person name="Copeland A."/>
            <person name="Deshpande S."/>
            <person name="Nolan M."/>
            <person name="Lucas S."/>
            <person name="Tice H."/>
            <person name="Cheng J.F."/>
            <person name="Han C."/>
            <person name="Detter J.C."/>
            <person name="Woyke T."/>
            <person name="Goodwin L."/>
            <person name="Pitluck S."/>
            <person name="Held B."/>
            <person name="Brettin T."/>
            <person name="Tapia R."/>
            <person name="Ivanova N."/>
            <person name="Mikhailova N."/>
            <person name="Pati A."/>
            <person name="Liolios K."/>
            <person name="Chen A."/>
            <person name="Palaniappan K."/>
            <person name="Land M."/>
            <person name="Hauser L."/>
            <person name="Chang Y.J."/>
            <person name="Jeffries C.D."/>
            <person name="Rohde M."/>
            <person name="Goker M."/>
            <person name="Bristow J."/>
            <person name="Eisen J.A."/>
            <person name="Markowitz V."/>
            <person name="Hugenholtz P."/>
            <person name="Klenk H.P."/>
            <person name="Kyrpides N.C."/>
        </authorList>
    </citation>
    <scope>NUCLEOTIDE SEQUENCE [LARGE SCALE GENOMIC DNA]</scope>
    <source>
        <strain evidence="7">DSM 45221 / IAM 15411 / JCM 23193 / KCTC 12865</strain>
    </source>
</reference>
<evidence type="ECO:0000313" key="7">
    <source>
        <dbReference type="Proteomes" id="UP000000925"/>
    </source>
</evidence>
<dbReference type="GO" id="GO:0045454">
    <property type="term" value="P:cell redox homeostasis"/>
    <property type="evidence" value="ECO:0007669"/>
    <property type="project" value="TreeGrafter"/>
</dbReference>
<evidence type="ECO:0000313" key="6">
    <source>
        <dbReference type="EMBL" id="ADE53691.1"/>
    </source>
</evidence>
<feature type="region of interest" description="Disordered" evidence="2">
    <location>
        <begin position="66"/>
        <end position="98"/>
    </location>
</feature>
<dbReference type="AlphaFoldDB" id="D5EPF4"/>
<feature type="domain" description="Glutaredoxin" evidence="4">
    <location>
        <begin position="283"/>
        <end position="340"/>
    </location>
</feature>
<evidence type="ECO:0000256" key="1">
    <source>
        <dbReference type="SAM" id="Coils"/>
    </source>
</evidence>
<dbReference type="InterPro" id="IPR036249">
    <property type="entry name" value="Thioredoxin-like_sf"/>
</dbReference>
<keyword evidence="1" id="KW-0175">Coiled coil</keyword>
<feature type="transmembrane region" description="Helical" evidence="3">
    <location>
        <begin position="198"/>
        <end position="220"/>
    </location>
</feature>
<organism evidence="6 7">
    <name type="scientific">Coraliomargarita akajimensis (strain DSM 45221 / IAM 15411 / JCM 23193 / KCTC 12865 / 04OKA010-24)</name>
    <dbReference type="NCBI Taxonomy" id="583355"/>
    <lineage>
        <taxon>Bacteria</taxon>
        <taxon>Pseudomonadati</taxon>
        <taxon>Verrucomicrobiota</taxon>
        <taxon>Opitutia</taxon>
        <taxon>Puniceicoccales</taxon>
        <taxon>Coraliomargaritaceae</taxon>
        <taxon>Coraliomargarita</taxon>
    </lineage>
</organism>
<sequence>MSETSDNREAIWHYVLDGQQQGPVTESELSELLKSGQLSPDSLVWRQGMVEWQAMNVLAELKEMTKPATPSKLQLRPTPPPLARDDESPSSNTEGDAAPERNIEQLLQHASRNDPHMEPPKAGIWRGRSLEYKLTFLIVLLTVIGAAVCQFMGSSKLSELTALPVYFPFVLVWCLLALAAGSLFANILYYVRLFQIGILWGLMSLFIPIVGLIATLLNWAFIWRCFMLNVLFVALIMATGHQLIEYSKEQPEFQQWIEESVKRLEREAQAYQESTRSSQQNTVLVYSTSWCGPCKQAKALLRKHGIPFKDYDIESNAPARREFEKLGGRGVPLLVINGTVLEGYDERRILKLCGK</sequence>
<accession>D5EPF4</accession>
<dbReference type="Proteomes" id="UP000000925">
    <property type="component" value="Chromosome"/>
</dbReference>
<keyword evidence="3" id="KW-1133">Transmembrane helix</keyword>
<dbReference type="RefSeq" id="WP_013042415.1">
    <property type="nucleotide sequence ID" value="NC_014008.1"/>
</dbReference>
<evidence type="ECO:0000259" key="4">
    <source>
        <dbReference type="Pfam" id="PF00462"/>
    </source>
</evidence>
<keyword evidence="7" id="KW-1185">Reference proteome</keyword>
<proteinExistence type="predicted"/>
<dbReference type="EMBL" id="CP001998">
    <property type="protein sequence ID" value="ADE53691.1"/>
    <property type="molecule type" value="Genomic_DNA"/>
</dbReference>
<dbReference type="PROSITE" id="PS51354">
    <property type="entry name" value="GLUTAREDOXIN_2"/>
    <property type="match status" value="1"/>
</dbReference>
<dbReference type="GO" id="GO:0009055">
    <property type="term" value="F:electron transfer activity"/>
    <property type="evidence" value="ECO:0007669"/>
    <property type="project" value="TreeGrafter"/>
</dbReference>
<dbReference type="Pfam" id="PF00462">
    <property type="entry name" value="Glutaredoxin"/>
    <property type="match status" value="1"/>
</dbReference>
<dbReference type="PANTHER" id="PTHR34386">
    <property type="entry name" value="GLUTAREDOXIN"/>
    <property type="match status" value="1"/>
</dbReference>
<dbReference type="CDD" id="cd02976">
    <property type="entry name" value="NrdH"/>
    <property type="match status" value="1"/>
</dbReference>
<dbReference type="KEGG" id="caa:Caka_0666"/>
<dbReference type="Pfam" id="PF14237">
    <property type="entry name" value="GYF_2"/>
    <property type="match status" value="1"/>
</dbReference>
<feature type="transmembrane region" description="Helical" evidence="3">
    <location>
        <begin position="134"/>
        <end position="153"/>
    </location>
</feature>